<accession>A0A6P8V4Y0</accession>
<evidence type="ECO:0000256" key="4">
    <source>
        <dbReference type="ARBA" id="ARBA00022801"/>
    </source>
</evidence>
<proteinExistence type="inferred from homology"/>
<evidence type="ECO:0000313" key="8">
    <source>
        <dbReference type="RefSeq" id="XP_034084701.1"/>
    </source>
</evidence>
<sequence>MRLLCALGLFLALLHVTSCLRIGAFNIQQFGDKKSRNKDVMDTIKEIVLRYDIILIQEVLDPDGKVTKRLMDLVNNVCVSVSVFTVCLPSGSPQFAYISSEPLGPGSYKERYLFLYRVQTVSVKGSFQYFPYRYFFKLAHSQRWSEIQVFERPPFVVKFSSTQTDVEEFVLIPIHTSPRTAAEAARQYKKSTVGELQSLVNVVNEAKSLWHNNNIMVLGDFNAAGTYVRRDDFRNIPLFTDNNFHWLIDHDVQTAVSGSQKAYDRIVVTTEMNNGVVPCSADVFNFKNKYGLTPVQTRAVSDHFPVEVELRNKGTTTQTPTTQTPRRKQTYQERFLYILYGLNAVRGANRCQQWQR</sequence>
<dbReference type="InterPro" id="IPR036691">
    <property type="entry name" value="Endo/exonu/phosph_ase_sf"/>
</dbReference>
<dbReference type="SMART" id="SM00476">
    <property type="entry name" value="DNaseIc"/>
    <property type="match status" value="1"/>
</dbReference>
<dbReference type="PANTHER" id="PTHR11371">
    <property type="entry name" value="DEOXYRIBONUCLEASE"/>
    <property type="match status" value="1"/>
</dbReference>
<evidence type="ECO:0000256" key="1">
    <source>
        <dbReference type="ARBA" id="ARBA00007359"/>
    </source>
</evidence>
<gene>
    <name evidence="8" type="primary">LOC117554388</name>
</gene>
<evidence type="ECO:0000256" key="2">
    <source>
        <dbReference type="ARBA" id="ARBA00022722"/>
    </source>
</evidence>
<feature type="signal peptide" evidence="5">
    <location>
        <begin position="1"/>
        <end position="19"/>
    </location>
</feature>
<dbReference type="GeneID" id="117554388"/>
<dbReference type="GO" id="GO:0004530">
    <property type="term" value="F:deoxyribonuclease I activity"/>
    <property type="evidence" value="ECO:0007669"/>
    <property type="project" value="TreeGrafter"/>
</dbReference>
<dbReference type="PRINTS" id="PR00130">
    <property type="entry name" value="DNASEI"/>
</dbReference>
<evidence type="ECO:0000256" key="5">
    <source>
        <dbReference type="SAM" id="SignalP"/>
    </source>
</evidence>
<evidence type="ECO:0000313" key="7">
    <source>
        <dbReference type="Proteomes" id="UP000515161"/>
    </source>
</evidence>
<comment type="similarity">
    <text evidence="1">Belongs to the DNase I family.</text>
</comment>
<dbReference type="InParanoid" id="A0A6P8V4Y0"/>
<dbReference type="InterPro" id="IPR016202">
    <property type="entry name" value="DNase_I"/>
</dbReference>
<dbReference type="Pfam" id="PF03372">
    <property type="entry name" value="Exo_endo_phos"/>
    <property type="match status" value="1"/>
</dbReference>
<name>A0A6P8V4Y0_GYMAC</name>
<keyword evidence="4" id="KW-0378">Hydrolase</keyword>
<dbReference type="SUPFAM" id="SSF56219">
    <property type="entry name" value="DNase I-like"/>
    <property type="match status" value="1"/>
</dbReference>
<keyword evidence="5" id="KW-0732">Signal</keyword>
<dbReference type="PANTHER" id="PTHR11371:SF29">
    <property type="entry name" value="DEOXYRIBONUCLEASE-1-LIKE 2"/>
    <property type="match status" value="1"/>
</dbReference>
<evidence type="ECO:0000259" key="6">
    <source>
        <dbReference type="Pfam" id="PF03372"/>
    </source>
</evidence>
<dbReference type="AlphaFoldDB" id="A0A6P8V4Y0"/>
<evidence type="ECO:0000256" key="3">
    <source>
        <dbReference type="ARBA" id="ARBA00022759"/>
    </source>
</evidence>
<feature type="domain" description="Endonuclease/exonuclease/phosphatase" evidence="6">
    <location>
        <begin position="24"/>
        <end position="303"/>
    </location>
</feature>
<organism evidence="7 8">
    <name type="scientific">Gymnodraco acuticeps</name>
    <name type="common">Antarctic dragonfish</name>
    <dbReference type="NCBI Taxonomy" id="8218"/>
    <lineage>
        <taxon>Eukaryota</taxon>
        <taxon>Metazoa</taxon>
        <taxon>Chordata</taxon>
        <taxon>Craniata</taxon>
        <taxon>Vertebrata</taxon>
        <taxon>Euteleostomi</taxon>
        <taxon>Actinopterygii</taxon>
        <taxon>Neopterygii</taxon>
        <taxon>Teleostei</taxon>
        <taxon>Neoteleostei</taxon>
        <taxon>Acanthomorphata</taxon>
        <taxon>Eupercaria</taxon>
        <taxon>Perciformes</taxon>
        <taxon>Notothenioidei</taxon>
        <taxon>Bathydraconidae</taxon>
        <taxon>Gymnodraco</taxon>
    </lineage>
</organism>
<dbReference type="GO" id="GO:0005634">
    <property type="term" value="C:nucleus"/>
    <property type="evidence" value="ECO:0007669"/>
    <property type="project" value="TreeGrafter"/>
</dbReference>
<reference evidence="8" key="1">
    <citation type="submission" date="2025-08" db="UniProtKB">
        <authorList>
            <consortium name="RefSeq"/>
        </authorList>
    </citation>
    <scope>IDENTIFICATION</scope>
</reference>
<dbReference type="RefSeq" id="XP_034084701.1">
    <property type="nucleotide sequence ID" value="XM_034228810.1"/>
</dbReference>
<dbReference type="GO" id="GO:0006308">
    <property type="term" value="P:DNA catabolic process"/>
    <property type="evidence" value="ECO:0007669"/>
    <property type="project" value="InterPro"/>
</dbReference>
<protein>
    <submittedName>
        <fullName evidence="8">Deoxyribonuclease-1-like</fullName>
    </submittedName>
</protein>
<dbReference type="KEGG" id="gacu:117554388"/>
<feature type="chain" id="PRO_5028175788" evidence="5">
    <location>
        <begin position="20"/>
        <end position="356"/>
    </location>
</feature>
<dbReference type="InterPro" id="IPR005135">
    <property type="entry name" value="Endo/exonuclease/phosphatase"/>
</dbReference>
<dbReference type="Proteomes" id="UP000515161">
    <property type="component" value="Unplaced"/>
</dbReference>
<keyword evidence="3" id="KW-0255">Endonuclease</keyword>
<dbReference type="Gene3D" id="3.60.10.10">
    <property type="entry name" value="Endonuclease/exonuclease/phosphatase"/>
    <property type="match status" value="1"/>
</dbReference>
<dbReference type="OrthoDB" id="10061407at2759"/>
<keyword evidence="2" id="KW-0540">Nuclease</keyword>
<keyword evidence="7" id="KW-1185">Reference proteome</keyword>
<dbReference type="GO" id="GO:0003677">
    <property type="term" value="F:DNA binding"/>
    <property type="evidence" value="ECO:0007669"/>
    <property type="project" value="TreeGrafter"/>
</dbReference>